<reference evidence="3" key="1">
    <citation type="submission" date="2018-02" db="EMBL/GenBank/DDBJ databases">
        <authorList>
            <person name="Hausmann B."/>
        </authorList>
    </citation>
    <scope>NUCLEOTIDE SEQUENCE [LARGE SCALE GENOMIC DNA]</scope>
    <source>
        <strain evidence="3">Peat soil MAG SbF1</strain>
    </source>
</reference>
<dbReference type="EMBL" id="OMOF01000445">
    <property type="protein sequence ID" value="SPF51203.1"/>
    <property type="molecule type" value="Genomic_DNA"/>
</dbReference>
<sequence>MKSNNTANQASQAARKQGLSYWDYMEKTYHCVRHFVWGSKKETRKQKRESQDVMNSAMARSTNPRMRFLSQMKNLLGGRSY</sequence>
<evidence type="ECO:0000313" key="2">
    <source>
        <dbReference type="EMBL" id="SPF51203.1"/>
    </source>
</evidence>
<dbReference type="Proteomes" id="UP000238916">
    <property type="component" value="Unassembled WGS sequence"/>
</dbReference>
<feature type="region of interest" description="Disordered" evidence="1">
    <location>
        <begin position="40"/>
        <end position="65"/>
    </location>
</feature>
<accession>A0A2U3LH29</accession>
<evidence type="ECO:0000256" key="1">
    <source>
        <dbReference type="SAM" id="MobiDB-lite"/>
    </source>
</evidence>
<feature type="compositionally biased region" description="Polar residues" evidence="1">
    <location>
        <begin position="52"/>
        <end position="64"/>
    </location>
</feature>
<organism evidence="2 3">
    <name type="scientific">Candidatus Desulfosporosinus infrequens</name>
    <dbReference type="NCBI Taxonomy" id="2043169"/>
    <lineage>
        <taxon>Bacteria</taxon>
        <taxon>Bacillati</taxon>
        <taxon>Bacillota</taxon>
        <taxon>Clostridia</taxon>
        <taxon>Eubacteriales</taxon>
        <taxon>Desulfitobacteriaceae</taxon>
        <taxon>Desulfosporosinus</taxon>
    </lineage>
</organism>
<gene>
    <name evidence="2" type="ORF">SBF1_50087</name>
</gene>
<protein>
    <submittedName>
        <fullName evidence="2">Uncharacterized protein</fullName>
    </submittedName>
</protein>
<name>A0A2U3LH29_9FIRM</name>
<dbReference type="AlphaFoldDB" id="A0A2U3LH29"/>
<evidence type="ECO:0000313" key="3">
    <source>
        <dbReference type="Proteomes" id="UP000238916"/>
    </source>
</evidence>
<proteinExistence type="predicted"/>